<feature type="transmembrane region" description="Helical" evidence="1">
    <location>
        <begin position="430"/>
        <end position="448"/>
    </location>
</feature>
<dbReference type="PANTHER" id="PTHR37577">
    <property type="entry name" value="INTEGRAL MEMBRANE PROTEIN"/>
    <property type="match status" value="1"/>
</dbReference>
<dbReference type="OrthoDB" id="4276722at2759"/>
<dbReference type="PANTHER" id="PTHR37577:SF1">
    <property type="entry name" value="INTEGRAL MEMBRANE PROTEIN"/>
    <property type="match status" value="1"/>
</dbReference>
<feature type="transmembrane region" description="Helical" evidence="1">
    <location>
        <begin position="140"/>
        <end position="164"/>
    </location>
</feature>
<feature type="transmembrane region" description="Helical" evidence="1">
    <location>
        <begin position="533"/>
        <end position="550"/>
    </location>
</feature>
<evidence type="ECO:0000313" key="3">
    <source>
        <dbReference type="Proteomes" id="UP001153461"/>
    </source>
</evidence>
<comment type="caution">
    <text evidence="2">The sequence shown here is derived from an EMBL/GenBank/DDBJ whole genome shotgun (WGS) entry which is preliminary data.</text>
</comment>
<feature type="transmembrane region" description="Helical" evidence="1">
    <location>
        <begin position="176"/>
        <end position="195"/>
    </location>
</feature>
<sequence length="551" mass="62382">MSRCGYDCSAEPPAFSPDGDITGIGIVTNYIASASIALLVIIIYYLGVFQPSHDPFEKGDQIDDLFRPNPVDEVFLRAVRWAPRRILRRTLKSRRMGPHSSIRLQQTFIKCLLAMSDLQIVTGFSILISGFAQLRCGLAAYHWLFIIKLAWFSSLTHLSCLTVLRSHLYRFSTERLLRLLAMGGLAIFLIVGLLSTGNREWEANNAWGLNSPAICHIWVFPDSPAGDITFWSVLVSVILIGVAFFSRVIKLHKALSVDVFGRARKWLSIRARRILRIVFDWACKKPHLHSLRRSICYRPLLAVFLTARLVCDGWSSVLFEVIWLLIAFGWGVVRIVWDLSQEGSLVGHWTFGQVVAVVLLAAPFITMMQYFNKDTIYSPAAGLKDNFNQALYEPRTTRPLIPLSMDRELIDPESPDGDWDSYTDTLTTSVSYAVLSSVLWSGLVFFLSGRTTPLYGILTLAYVFPLAFTGIYGVVLFSLLIRAVLFQGNRWLRFLLQFVNTFFFMLSVFFAFFVPDIDVFRGVLDVRFAYPQIAAAGLYTVVALAHKLFYR</sequence>
<organism evidence="2 3">
    <name type="scientific">Penicillium nalgiovense</name>
    <dbReference type="NCBI Taxonomy" id="60175"/>
    <lineage>
        <taxon>Eukaryota</taxon>
        <taxon>Fungi</taxon>
        <taxon>Dikarya</taxon>
        <taxon>Ascomycota</taxon>
        <taxon>Pezizomycotina</taxon>
        <taxon>Eurotiomycetes</taxon>
        <taxon>Eurotiomycetidae</taxon>
        <taxon>Eurotiales</taxon>
        <taxon>Aspergillaceae</taxon>
        <taxon>Penicillium</taxon>
    </lineage>
</organism>
<evidence type="ECO:0000256" key="1">
    <source>
        <dbReference type="SAM" id="Phobius"/>
    </source>
</evidence>
<evidence type="ECO:0008006" key="4">
    <source>
        <dbReference type="Google" id="ProtNLM"/>
    </source>
</evidence>
<feature type="transmembrane region" description="Helical" evidence="1">
    <location>
        <begin position="111"/>
        <end position="134"/>
    </location>
</feature>
<feature type="transmembrane region" description="Helical" evidence="1">
    <location>
        <begin position="228"/>
        <end position="246"/>
    </location>
</feature>
<name>A0A9W4H8Z8_PENNA</name>
<reference evidence="2" key="1">
    <citation type="submission" date="2021-07" db="EMBL/GenBank/DDBJ databases">
        <authorList>
            <person name="Branca A.L. A."/>
        </authorList>
    </citation>
    <scope>NUCLEOTIDE SEQUENCE</scope>
</reference>
<evidence type="ECO:0000313" key="2">
    <source>
        <dbReference type="EMBL" id="CAG7946361.1"/>
    </source>
</evidence>
<accession>A0A9W4H8Z8</accession>
<feature type="transmembrane region" description="Helical" evidence="1">
    <location>
        <begin position="317"/>
        <end position="337"/>
    </location>
</feature>
<feature type="transmembrane region" description="Helical" evidence="1">
    <location>
        <begin position="21"/>
        <end position="46"/>
    </location>
</feature>
<feature type="transmembrane region" description="Helical" evidence="1">
    <location>
        <begin position="454"/>
        <end position="479"/>
    </location>
</feature>
<keyword evidence="1" id="KW-0472">Membrane</keyword>
<dbReference type="EMBL" id="CAJVNV010000011">
    <property type="protein sequence ID" value="CAG7946361.1"/>
    <property type="molecule type" value="Genomic_DNA"/>
</dbReference>
<feature type="transmembrane region" description="Helical" evidence="1">
    <location>
        <begin position="491"/>
        <end position="513"/>
    </location>
</feature>
<gene>
    <name evidence="2" type="ORF">PNAL_LOCUS351</name>
</gene>
<keyword evidence="1" id="KW-0812">Transmembrane</keyword>
<dbReference type="AlphaFoldDB" id="A0A9W4H8Z8"/>
<protein>
    <recommendedName>
        <fullName evidence="4">Transmembrane protein</fullName>
    </recommendedName>
</protein>
<dbReference type="InterPro" id="IPR053018">
    <property type="entry name" value="Elsinochrome_Biosynth-Asso"/>
</dbReference>
<keyword evidence="1" id="KW-1133">Transmembrane helix</keyword>
<dbReference type="Proteomes" id="UP001153461">
    <property type="component" value="Unassembled WGS sequence"/>
</dbReference>
<feature type="transmembrane region" description="Helical" evidence="1">
    <location>
        <begin position="349"/>
        <end position="371"/>
    </location>
</feature>
<proteinExistence type="predicted"/>